<accession>A0A0V8QCN1</accession>
<keyword evidence="4 5" id="KW-0472">Membrane</keyword>
<dbReference type="STRING" id="290052.ASU35_13210"/>
<feature type="transmembrane region" description="Helical" evidence="5">
    <location>
        <begin position="43"/>
        <end position="63"/>
    </location>
</feature>
<reference evidence="6 7" key="1">
    <citation type="submission" date="2015-11" db="EMBL/GenBank/DDBJ databases">
        <title>Butyribacter intestini gen. nov., sp. nov., a butyric acid-producing bacterium of the family Lachnospiraceae isolated from the human faeces.</title>
        <authorList>
            <person name="Zou Y."/>
            <person name="Xue W."/>
            <person name="Luo G."/>
            <person name="Lv M."/>
        </authorList>
    </citation>
    <scope>NUCLEOTIDE SEQUENCE [LARGE SCALE GENOMIC DNA]</scope>
    <source>
        <strain evidence="6 7">ACET-33324</strain>
    </source>
</reference>
<feature type="transmembrane region" description="Helical" evidence="5">
    <location>
        <begin position="69"/>
        <end position="90"/>
    </location>
</feature>
<keyword evidence="3 5" id="KW-1133">Transmembrane helix</keyword>
<comment type="caution">
    <text evidence="6">The sequence shown here is derived from an EMBL/GenBank/DDBJ whole genome shotgun (WGS) entry which is preliminary data.</text>
</comment>
<protein>
    <submittedName>
        <fullName evidence="6">Uncharacterized protein</fullName>
    </submittedName>
</protein>
<evidence type="ECO:0000256" key="1">
    <source>
        <dbReference type="ARBA" id="ARBA00004141"/>
    </source>
</evidence>
<dbReference type="InterPro" id="IPR010540">
    <property type="entry name" value="CmpB_TMEM229"/>
</dbReference>
<name>A0A0V8QCN1_9FIRM</name>
<dbReference type="OrthoDB" id="5523261at2"/>
<evidence type="ECO:0000256" key="5">
    <source>
        <dbReference type="SAM" id="Phobius"/>
    </source>
</evidence>
<organism evidence="6 7">
    <name type="scientific">Acetivibrio ethanolgignens</name>
    <dbReference type="NCBI Taxonomy" id="290052"/>
    <lineage>
        <taxon>Bacteria</taxon>
        <taxon>Bacillati</taxon>
        <taxon>Bacillota</taxon>
        <taxon>Clostridia</taxon>
        <taxon>Eubacteriales</taxon>
        <taxon>Oscillospiraceae</taxon>
        <taxon>Acetivibrio</taxon>
    </lineage>
</organism>
<dbReference type="Pfam" id="PF06541">
    <property type="entry name" value="ABC_trans_CmpB"/>
    <property type="match status" value="1"/>
</dbReference>
<evidence type="ECO:0000313" key="6">
    <source>
        <dbReference type="EMBL" id="KSV58306.1"/>
    </source>
</evidence>
<comment type="subcellular location">
    <subcellularLocation>
        <location evidence="1">Membrane</location>
        <topology evidence="1">Multi-pass membrane protein</topology>
    </subcellularLocation>
</comment>
<evidence type="ECO:0000256" key="4">
    <source>
        <dbReference type="ARBA" id="ARBA00023136"/>
    </source>
</evidence>
<dbReference type="PANTHER" id="PTHR31746">
    <property type="entry name" value="TRANSMEMBRANE PROTEIN 229 FAMILY MEMBER"/>
    <property type="match status" value="1"/>
</dbReference>
<dbReference type="GO" id="GO:0016020">
    <property type="term" value="C:membrane"/>
    <property type="evidence" value="ECO:0007669"/>
    <property type="project" value="UniProtKB-SubCell"/>
</dbReference>
<dbReference type="RefSeq" id="WP_058353459.1">
    <property type="nucleotide sequence ID" value="NZ_CABMMD010000176.1"/>
</dbReference>
<sequence length="136" mass="16102">MKKISFIHNFIRCGLIGWCLECFWTGLVSFFQKQDKKLTCHTSILMFPIYGMAAFIAPFSRLFHKKSLFFRGSLYTLLIYITEYLTGFYLKKKQACPWDYSQARYNIKGLIRLDYAPVWFATGLLYEHLLSKNTKH</sequence>
<keyword evidence="2 5" id="KW-0812">Transmembrane</keyword>
<gene>
    <name evidence="6" type="ORF">ASU35_13210</name>
</gene>
<evidence type="ECO:0000256" key="2">
    <source>
        <dbReference type="ARBA" id="ARBA00022692"/>
    </source>
</evidence>
<dbReference type="AlphaFoldDB" id="A0A0V8QCN1"/>
<dbReference type="EMBL" id="LNAM01000176">
    <property type="protein sequence ID" value="KSV58306.1"/>
    <property type="molecule type" value="Genomic_DNA"/>
</dbReference>
<proteinExistence type="predicted"/>
<evidence type="ECO:0000313" key="7">
    <source>
        <dbReference type="Proteomes" id="UP000054874"/>
    </source>
</evidence>
<dbReference type="PANTHER" id="PTHR31746:SF2">
    <property type="entry name" value="TRANSMEMBRANE PROTEIN 229A"/>
    <property type="match status" value="1"/>
</dbReference>
<evidence type="ECO:0000256" key="3">
    <source>
        <dbReference type="ARBA" id="ARBA00022989"/>
    </source>
</evidence>
<keyword evidence="7" id="KW-1185">Reference proteome</keyword>
<feature type="transmembrane region" description="Helical" evidence="5">
    <location>
        <begin position="6"/>
        <end position="31"/>
    </location>
</feature>
<dbReference type="Proteomes" id="UP000054874">
    <property type="component" value="Unassembled WGS sequence"/>
</dbReference>